<evidence type="ECO:0000313" key="3">
    <source>
        <dbReference type="EMBL" id="TRB38535.1"/>
    </source>
</evidence>
<feature type="domain" description="Schlafen AlbA-2" evidence="1">
    <location>
        <begin position="15"/>
        <end position="132"/>
    </location>
</feature>
<dbReference type="KEGG" id="mhaq:WC39_01110"/>
<keyword evidence="7" id="KW-1185">Reference proteome</keyword>
<dbReference type="GO" id="GO:0004386">
    <property type="term" value="F:helicase activity"/>
    <property type="evidence" value="ECO:0007669"/>
    <property type="project" value="UniProtKB-KW"/>
</dbReference>
<dbReference type="EMBL" id="UGPN01000002">
    <property type="protein sequence ID" value="STY59455.1"/>
    <property type="molecule type" value="Genomic_DNA"/>
</dbReference>
<organism evidence="4 6">
    <name type="scientific">Mannheimia haemolytica</name>
    <name type="common">Pasteurella haemolytica</name>
    <dbReference type="NCBI Taxonomy" id="75985"/>
    <lineage>
        <taxon>Bacteria</taxon>
        <taxon>Pseudomonadati</taxon>
        <taxon>Pseudomonadota</taxon>
        <taxon>Gammaproteobacteria</taxon>
        <taxon>Pasteurellales</taxon>
        <taxon>Pasteurellaceae</taxon>
        <taxon>Mannheimia</taxon>
    </lineage>
</organism>
<protein>
    <submittedName>
        <fullName evidence="4">ATP-dependent DNA helicase RecG</fullName>
    </submittedName>
    <submittedName>
        <fullName evidence="2">Divergent AAA domain</fullName>
    </submittedName>
</protein>
<dbReference type="InterPro" id="IPR007421">
    <property type="entry name" value="Schlafen_AlbA_2_dom"/>
</dbReference>
<dbReference type="STRING" id="75985.WC39_01110"/>
<evidence type="ECO:0000313" key="2">
    <source>
        <dbReference type="EMBL" id="STY59455.1"/>
    </source>
</evidence>
<keyword evidence="4" id="KW-0547">Nucleotide-binding</keyword>
<name>A0A248ZXV1_MANHA</name>
<reference evidence="2 5" key="1">
    <citation type="submission" date="2018-06" db="EMBL/GenBank/DDBJ databases">
        <authorList>
            <consortium name="Pathogen Informatics"/>
            <person name="Doyle S."/>
        </authorList>
    </citation>
    <scope>NUCLEOTIDE SEQUENCE [LARGE SCALE GENOMIC DNA]</scope>
    <source>
        <strain evidence="2 5">NCTC10638</strain>
    </source>
</reference>
<gene>
    <name evidence="4" type="ORF">FEA53_04780</name>
    <name evidence="3" type="ORF">FEB89_05320</name>
    <name evidence="2" type="ORF">NCTC10638_00625</name>
</gene>
<proteinExistence type="predicted"/>
<dbReference type="RefSeq" id="WP_006248753.1">
    <property type="nucleotide sequence ID" value="NZ_CP011098.1"/>
</dbReference>
<dbReference type="Proteomes" id="UP000318394">
    <property type="component" value="Unassembled WGS sequence"/>
</dbReference>
<dbReference type="Pfam" id="PF13749">
    <property type="entry name" value="HATPase_c_4"/>
    <property type="match status" value="1"/>
</dbReference>
<keyword evidence="4" id="KW-0378">Hydrolase</keyword>
<sequence>MQEAYDIQHLCTRKEDKSFDRKSARKEPKEILRHLIGFANADGGLLVIGIEDNGEITGFNYQKAHQPEEFIHALHNLQKMPIPVTYQQIEVVNSRGLADFVLLFEVTASSGRVITSHDDRVFLRSKDQTLELNFEQRLQLEYEKGQRAFEEQPIARADFTDLDMDLLEQYRQKLHTDRSIEEILKARDLINKEGQITNACILLFGNNPTRYFPNARLRFLRYEGKAPLTGRTFNVVKEFMLEEPIPKLLESAKAVLKSQLREFQRLDENGQFTKIDEYPEFAWLEGIVNAIAHRSYSNQGDCIRISMFDDRLEIFSPGGLPRPVTLENMYYTRFSRNPKIARVLYEFGWVKELNEGVNRMAEEMNAYQLNTPSYFEPNENAVRLILENNIEHRTLRALERIEEIFTQDIMATLNKNEVTILQYLYENEMITVKIASEILDRSKELSRRILKSLEQKNILTWHGLSPKDPTQYYTLKK</sequence>
<dbReference type="Proteomes" id="UP000254802">
    <property type="component" value="Unassembled WGS sequence"/>
</dbReference>
<evidence type="ECO:0000259" key="1">
    <source>
        <dbReference type="Pfam" id="PF04326"/>
    </source>
</evidence>
<keyword evidence="4" id="KW-0347">Helicase</keyword>
<dbReference type="InterPro" id="IPR038475">
    <property type="entry name" value="RecG_C_sf"/>
</dbReference>
<dbReference type="PANTHER" id="PTHR30595">
    <property type="entry name" value="GLPR-RELATED TRANSCRIPTIONAL REPRESSOR"/>
    <property type="match status" value="1"/>
</dbReference>
<dbReference type="InterPro" id="IPR038461">
    <property type="entry name" value="Schlafen_AlbA_2_dom_sf"/>
</dbReference>
<keyword evidence="4" id="KW-0067">ATP-binding</keyword>
<evidence type="ECO:0000313" key="4">
    <source>
        <dbReference type="EMBL" id="TRB75492.1"/>
    </source>
</evidence>
<reference evidence="6 7" key="2">
    <citation type="journal article" date="2019" name="Vet. Microbiol.">
        <title>Genetic characterization of susceptible and multi-drug resistant Mannheimia haemolytica isolated from high-risk stocker calves prior to and after antimicrobial metaphylaxis.</title>
        <authorList>
            <person name="Snyder E.R."/>
            <person name="Alvarez-Narvaez S."/>
            <person name="Credille B.C."/>
        </authorList>
    </citation>
    <scope>NUCLEOTIDE SEQUENCE [LARGE SCALE GENOMIC DNA]</scope>
    <source>
        <strain evidence="4 6">UGA-R5-128-1</strain>
        <strain evidence="3 7">UGA-R7-163-1</strain>
    </source>
</reference>
<dbReference type="Gene3D" id="3.30.950.30">
    <property type="entry name" value="Schlafen, AAA domain"/>
    <property type="match status" value="1"/>
</dbReference>
<dbReference type="AlphaFoldDB" id="A0A248ZXV1"/>
<dbReference type="KEGG" id="mhay:VK67_01115"/>
<dbReference type="GeneID" id="67367851"/>
<dbReference type="PANTHER" id="PTHR30595:SF6">
    <property type="entry name" value="SCHLAFEN ALBA-2 DOMAIN-CONTAINING PROTEIN"/>
    <property type="match status" value="1"/>
</dbReference>
<dbReference type="EMBL" id="VAJB01000006">
    <property type="protein sequence ID" value="TRB75492.1"/>
    <property type="molecule type" value="Genomic_DNA"/>
</dbReference>
<dbReference type="OrthoDB" id="9807853at2"/>
<dbReference type="Gene3D" id="3.30.565.60">
    <property type="match status" value="1"/>
</dbReference>
<dbReference type="EMBL" id="VAJI01000007">
    <property type="protein sequence ID" value="TRB38535.1"/>
    <property type="molecule type" value="Genomic_DNA"/>
</dbReference>
<evidence type="ECO:0000313" key="6">
    <source>
        <dbReference type="Proteomes" id="UP000315164"/>
    </source>
</evidence>
<accession>A0A248ZXV1</accession>
<dbReference type="Pfam" id="PF04326">
    <property type="entry name" value="SLFN_AlbA_2"/>
    <property type="match status" value="1"/>
</dbReference>
<dbReference type="Proteomes" id="UP000315164">
    <property type="component" value="Unassembled WGS sequence"/>
</dbReference>
<evidence type="ECO:0000313" key="5">
    <source>
        <dbReference type="Proteomes" id="UP000254802"/>
    </source>
</evidence>
<evidence type="ECO:0000313" key="7">
    <source>
        <dbReference type="Proteomes" id="UP000318394"/>
    </source>
</evidence>